<evidence type="ECO:0000313" key="1">
    <source>
        <dbReference type="EMBL" id="KAL3681104.1"/>
    </source>
</evidence>
<dbReference type="EMBL" id="JBJQOH010000007">
    <property type="protein sequence ID" value="KAL3681104.1"/>
    <property type="molecule type" value="Genomic_DNA"/>
</dbReference>
<reference evidence="1 2" key="1">
    <citation type="submission" date="2024-09" db="EMBL/GenBank/DDBJ databases">
        <title>Chromosome-scale assembly of Riccia sorocarpa.</title>
        <authorList>
            <person name="Paukszto L."/>
        </authorList>
    </citation>
    <scope>NUCLEOTIDE SEQUENCE [LARGE SCALE GENOMIC DNA]</scope>
    <source>
        <strain evidence="1">LP-2024</strain>
        <tissue evidence="1">Aerial parts of the thallus</tissue>
    </source>
</reference>
<organism evidence="1 2">
    <name type="scientific">Riccia sorocarpa</name>
    <dbReference type="NCBI Taxonomy" id="122646"/>
    <lineage>
        <taxon>Eukaryota</taxon>
        <taxon>Viridiplantae</taxon>
        <taxon>Streptophyta</taxon>
        <taxon>Embryophyta</taxon>
        <taxon>Marchantiophyta</taxon>
        <taxon>Marchantiopsida</taxon>
        <taxon>Marchantiidae</taxon>
        <taxon>Marchantiales</taxon>
        <taxon>Ricciaceae</taxon>
        <taxon>Riccia</taxon>
    </lineage>
</organism>
<sequence>MESEQIPGLLKLSSMDGGSSLVRVTKQMETMTSLIVSVLGEVTQVKSAFGDLQHDFKRFWQHAEDQTSEIKAQLQFVKEEVSKTSLQISESRRTDLSPSASVIPQAWSDLADQTRSQVQEFSTVLVDMLKHLAQVSEKVVAEHKVSLAAIGSVQTTLRDTERKLKTELQSGVRVVQDQLCAWESKLEDGWKLVTEGVKSSILKNEVVMESIQHSVTTSVAPSASSVAQVLEVVESKLKSYAEDLLAWRLIGMRGRIQEDVGLVV</sequence>
<evidence type="ECO:0000313" key="2">
    <source>
        <dbReference type="Proteomes" id="UP001633002"/>
    </source>
</evidence>
<proteinExistence type="predicted"/>
<comment type="caution">
    <text evidence="1">The sequence shown here is derived from an EMBL/GenBank/DDBJ whole genome shotgun (WGS) entry which is preliminary data.</text>
</comment>
<name>A0ABD3GRS2_9MARC</name>
<gene>
    <name evidence="1" type="ORF">R1sor_024060</name>
</gene>
<accession>A0ABD3GRS2</accession>
<protein>
    <submittedName>
        <fullName evidence="1">Uncharacterized protein</fullName>
    </submittedName>
</protein>
<dbReference type="AlphaFoldDB" id="A0ABD3GRS2"/>
<dbReference type="Proteomes" id="UP001633002">
    <property type="component" value="Unassembled WGS sequence"/>
</dbReference>
<keyword evidence="2" id="KW-1185">Reference proteome</keyword>